<evidence type="ECO:0000313" key="1">
    <source>
        <dbReference type="EMBL" id="KAJ1892406.1"/>
    </source>
</evidence>
<dbReference type="Proteomes" id="UP001150581">
    <property type="component" value="Unassembled WGS sequence"/>
</dbReference>
<organism evidence="1 2">
    <name type="scientific">Kickxella alabastrina</name>
    <dbReference type="NCBI Taxonomy" id="61397"/>
    <lineage>
        <taxon>Eukaryota</taxon>
        <taxon>Fungi</taxon>
        <taxon>Fungi incertae sedis</taxon>
        <taxon>Zoopagomycota</taxon>
        <taxon>Kickxellomycotina</taxon>
        <taxon>Kickxellomycetes</taxon>
        <taxon>Kickxellales</taxon>
        <taxon>Kickxellaceae</taxon>
        <taxon>Kickxella</taxon>
    </lineage>
</organism>
<reference evidence="1" key="1">
    <citation type="submission" date="2022-07" db="EMBL/GenBank/DDBJ databases">
        <title>Phylogenomic reconstructions and comparative analyses of Kickxellomycotina fungi.</title>
        <authorList>
            <person name="Reynolds N.K."/>
            <person name="Stajich J.E."/>
            <person name="Barry K."/>
            <person name="Grigoriev I.V."/>
            <person name="Crous P."/>
            <person name="Smith M.E."/>
        </authorList>
    </citation>
    <scope>NUCLEOTIDE SEQUENCE</scope>
    <source>
        <strain evidence="1">Benny 63K</strain>
    </source>
</reference>
<name>A0ACC1IFT0_9FUNG</name>
<keyword evidence="2" id="KW-1185">Reference proteome</keyword>
<protein>
    <submittedName>
        <fullName evidence="1">Uncharacterized protein</fullName>
    </submittedName>
</protein>
<evidence type="ECO:0000313" key="2">
    <source>
        <dbReference type="Proteomes" id="UP001150581"/>
    </source>
</evidence>
<accession>A0ACC1IFT0</accession>
<gene>
    <name evidence="1" type="ORF">LPJ66_006364</name>
</gene>
<sequence length="223" mass="25237">MDGGAATAAGSLMWSCQRERQGFELVFSRPCASEPRPRSRPASAPESMLIPPSPAAPDVLMPDLVEDDIGTQVLLDNKEAEQQQQNTREYRNEEAPPPAYEENEPNRLEEIRLTSTNPFPFTYDFTFPEDQGDRLRWARNQEVKDAGEVSEERPWREFVCVERLTGRMLAEVVRCKKRDPTLGTLVIHGDLDPGLHELLVFSAVTVIEEYPMRCLAYLGRGES</sequence>
<dbReference type="EMBL" id="JANBPG010001001">
    <property type="protein sequence ID" value="KAJ1892406.1"/>
    <property type="molecule type" value="Genomic_DNA"/>
</dbReference>
<comment type="caution">
    <text evidence="1">The sequence shown here is derived from an EMBL/GenBank/DDBJ whole genome shotgun (WGS) entry which is preliminary data.</text>
</comment>
<proteinExistence type="predicted"/>